<sequence length="82" mass="9040">MITAKPLLSENVKDFMDYALETIQSMDGAPEHNTEETNLVHQKIANLREYLAVVEASYNETTPTLVSTPTENTTPFTGTGHA</sequence>
<name>A0A7U3SPE9_9SPHI</name>
<feature type="region of interest" description="Disordered" evidence="1">
    <location>
        <begin position="62"/>
        <end position="82"/>
    </location>
</feature>
<evidence type="ECO:0000313" key="3">
    <source>
        <dbReference type="Proteomes" id="UP000594759"/>
    </source>
</evidence>
<dbReference type="Proteomes" id="UP000594759">
    <property type="component" value="Chromosome"/>
</dbReference>
<gene>
    <name evidence="2" type="ORF">IZT61_12080</name>
</gene>
<keyword evidence="3" id="KW-1185">Reference proteome</keyword>
<accession>A0A7U3SPE9</accession>
<feature type="compositionally biased region" description="Low complexity" evidence="1">
    <location>
        <begin position="68"/>
        <end position="82"/>
    </location>
</feature>
<protein>
    <submittedName>
        <fullName evidence="2">Uncharacterized protein</fullName>
    </submittedName>
</protein>
<dbReference type="AlphaFoldDB" id="A0A7U3SPE9"/>
<reference evidence="2 3" key="1">
    <citation type="submission" date="2020-11" db="EMBL/GenBank/DDBJ databases">
        <title>Pedobacter endophytica, an endophytic bacteria isolated form Carex pumila.</title>
        <authorList>
            <person name="Peng Y."/>
            <person name="Jiang L."/>
            <person name="Lee J."/>
        </authorList>
    </citation>
    <scope>NUCLEOTIDE SEQUENCE [LARGE SCALE GENOMIC DNA]</scope>
    <source>
        <strain evidence="2 3">JBR3-12</strain>
    </source>
</reference>
<evidence type="ECO:0000313" key="2">
    <source>
        <dbReference type="EMBL" id="QPH37849.1"/>
    </source>
</evidence>
<dbReference type="EMBL" id="CP064939">
    <property type="protein sequence ID" value="QPH37849.1"/>
    <property type="molecule type" value="Genomic_DNA"/>
</dbReference>
<proteinExistence type="predicted"/>
<dbReference type="RefSeq" id="WP_196097161.1">
    <property type="nucleotide sequence ID" value="NZ_CP064939.1"/>
</dbReference>
<organism evidence="2 3">
    <name type="scientific">Pedobacter endophyticus</name>
    <dbReference type="NCBI Taxonomy" id="2789740"/>
    <lineage>
        <taxon>Bacteria</taxon>
        <taxon>Pseudomonadati</taxon>
        <taxon>Bacteroidota</taxon>
        <taxon>Sphingobacteriia</taxon>
        <taxon>Sphingobacteriales</taxon>
        <taxon>Sphingobacteriaceae</taxon>
        <taxon>Pedobacter</taxon>
    </lineage>
</organism>
<dbReference type="KEGG" id="pex:IZT61_12080"/>
<evidence type="ECO:0000256" key="1">
    <source>
        <dbReference type="SAM" id="MobiDB-lite"/>
    </source>
</evidence>